<accession>A0A499QJZ5</accession>
<gene>
    <name evidence="1" type="ORF">maker-66O13-exonerate_protein2genome-gene- 0.13</name>
</gene>
<reference evidence="1" key="1">
    <citation type="submission" date="2018-04" db="EMBL/GenBank/DDBJ databases">
        <title>BAC sequences from Pyxicephalus adspersus.</title>
        <authorList>
            <person name="Malone J.H."/>
        </authorList>
    </citation>
    <scope>NUCLEOTIDE SEQUENCE</scope>
</reference>
<dbReference type="AlphaFoldDB" id="A0A499QJZ5"/>
<sequence>MDFFKVICYLLANVFNPEPDLFQVCWITQLHW</sequence>
<evidence type="ECO:0000313" key="1">
    <source>
        <dbReference type="EMBL" id="AWH61124.1"/>
    </source>
</evidence>
<organism evidence="1">
    <name type="scientific">Pyxicephalus adspersus</name>
    <name type="common">African bullfrog</name>
    <dbReference type="NCBI Taxonomy" id="30357"/>
    <lineage>
        <taxon>Eukaryota</taxon>
        <taxon>Metazoa</taxon>
        <taxon>Chordata</taxon>
        <taxon>Craniata</taxon>
        <taxon>Vertebrata</taxon>
        <taxon>Euteleostomi</taxon>
        <taxon>Amphibia</taxon>
        <taxon>Batrachia</taxon>
        <taxon>Anura</taxon>
        <taxon>Neobatrachia</taxon>
        <taxon>Ranoidea</taxon>
        <taxon>Pyxicephalidae</taxon>
        <taxon>Pyxicephalinae</taxon>
        <taxon>Pyxicephalus</taxon>
    </lineage>
</organism>
<protein>
    <submittedName>
        <fullName evidence="1">Uncharacterized protein</fullName>
    </submittedName>
</protein>
<dbReference type="EMBL" id="MH186045">
    <property type="protein sequence ID" value="AWH61124.1"/>
    <property type="molecule type" value="Genomic_DNA"/>
</dbReference>
<proteinExistence type="predicted"/>
<name>A0A499QJZ5_PYXAD</name>